<organism evidence="3 4">
    <name type="scientific">Caulobacter mirabilis</name>
    <dbReference type="NCBI Taxonomy" id="69666"/>
    <lineage>
        <taxon>Bacteria</taxon>
        <taxon>Pseudomonadati</taxon>
        <taxon>Pseudomonadota</taxon>
        <taxon>Alphaproteobacteria</taxon>
        <taxon>Caulobacterales</taxon>
        <taxon>Caulobacteraceae</taxon>
        <taxon>Caulobacter</taxon>
    </lineage>
</organism>
<keyword evidence="1" id="KW-0732">Signal</keyword>
<reference evidence="3 4" key="1">
    <citation type="submission" date="2017-10" db="EMBL/GenBank/DDBJ databases">
        <title>Genome sequence of Caulobacter mirabilis FWC38.</title>
        <authorList>
            <person name="Fiebig A."/>
            <person name="Crosson S."/>
        </authorList>
    </citation>
    <scope>NUCLEOTIDE SEQUENCE [LARGE SCALE GENOMIC DNA]</scope>
    <source>
        <strain evidence="3 4">FWC 38</strain>
    </source>
</reference>
<dbReference type="InterPro" id="IPR054539">
    <property type="entry name" value="Beta-prop_PDH"/>
</dbReference>
<dbReference type="AlphaFoldDB" id="A0A2D2B368"/>
<dbReference type="InterPro" id="IPR011042">
    <property type="entry name" value="6-blade_b-propeller_TolB-like"/>
</dbReference>
<evidence type="ECO:0000259" key="2">
    <source>
        <dbReference type="Pfam" id="PF22807"/>
    </source>
</evidence>
<dbReference type="Proteomes" id="UP000228945">
    <property type="component" value="Chromosome"/>
</dbReference>
<evidence type="ECO:0000256" key="1">
    <source>
        <dbReference type="SAM" id="SignalP"/>
    </source>
</evidence>
<proteinExistence type="predicted"/>
<dbReference type="PANTHER" id="PTHR19328:SF53">
    <property type="entry name" value="MEMBRANE PROTEIN"/>
    <property type="match status" value="1"/>
</dbReference>
<dbReference type="EMBL" id="CP024201">
    <property type="protein sequence ID" value="ATQ44693.1"/>
    <property type="molecule type" value="Genomic_DNA"/>
</dbReference>
<protein>
    <submittedName>
        <fullName evidence="3">Sugar dehydrogenase</fullName>
    </submittedName>
</protein>
<feature type="signal peptide" evidence="1">
    <location>
        <begin position="1"/>
        <end position="23"/>
    </location>
</feature>
<evidence type="ECO:0000313" key="4">
    <source>
        <dbReference type="Proteomes" id="UP000228945"/>
    </source>
</evidence>
<dbReference type="RefSeq" id="WP_099623941.1">
    <property type="nucleotide sequence ID" value="NZ_CP024201.1"/>
</dbReference>
<feature type="domain" description="Pyrroloquinoline quinone-dependent pyranose dehydrogenase beta-propeller" evidence="2">
    <location>
        <begin position="66"/>
        <end position="346"/>
    </location>
</feature>
<name>A0A2D2B368_9CAUL</name>
<keyword evidence="4" id="KW-1185">Reference proteome</keyword>
<dbReference type="Pfam" id="PF22807">
    <property type="entry name" value="TrAA12"/>
    <property type="match status" value="1"/>
</dbReference>
<dbReference type="SUPFAM" id="SSF50952">
    <property type="entry name" value="Soluble quinoprotein glucose dehydrogenase"/>
    <property type="match status" value="1"/>
</dbReference>
<dbReference type="KEGG" id="cmb:CSW64_21035"/>
<evidence type="ECO:0000313" key="3">
    <source>
        <dbReference type="EMBL" id="ATQ44693.1"/>
    </source>
</evidence>
<feature type="chain" id="PRO_5013655898" evidence="1">
    <location>
        <begin position="24"/>
        <end position="442"/>
    </location>
</feature>
<dbReference type="PANTHER" id="PTHR19328">
    <property type="entry name" value="HEDGEHOG-INTERACTING PROTEIN"/>
    <property type="match status" value="1"/>
</dbReference>
<accession>A0A2D2B368</accession>
<gene>
    <name evidence="3" type="ORF">CSW64_21035</name>
</gene>
<dbReference type="Gene3D" id="2.120.10.30">
    <property type="entry name" value="TolB, C-terminal domain"/>
    <property type="match status" value="1"/>
</dbReference>
<sequence>MKRLLAALALLLSPLLAAPAVEAAPYAVDPGKTCDGWPRLPIETAPGTCAGLVLTPPEGRGLSIRTLRLPRTLVQLKSGDWIVVDLGGWDPGKGSVWRLRATPGKTPELTPLLRKLTMPHGLGVGPDGRLYVGEMSRIFRFDPEAPDPAATVEVVVDGLPDNRLHANRHPLSNFVFDGDGSLIVNVGAPSDQCAPKGRPAGPRCAEREGPDAQASVRRYRYLGEGRWDPKFETLARGLRNSLALARHPSGALLQAENSYDFAPKADTPFEELNLLVRGKDYGWPYCYDLTAVTPAWKGRSPLDCASAAHAKPASLLPPHAAPLGALIYDGAMLPQLKGRLLLSYHGYRAAGGRVVALELDDKGAPVVKAGARYPEYGVDGKVVWKRYPAPAAEPLVLTPGWNAVAGIRPLGAPVGLAQAADGSIWIADDRNGHVIRLAADRP</sequence>
<dbReference type="InterPro" id="IPR011041">
    <property type="entry name" value="Quinoprot_gluc/sorb_DH_b-prop"/>
</dbReference>
<dbReference type="OrthoDB" id="9770043at2"/>